<evidence type="ECO:0000313" key="2">
    <source>
        <dbReference type="Proteomes" id="UP000030129"/>
    </source>
</evidence>
<dbReference type="Pfam" id="PF14091">
    <property type="entry name" value="DUF4269"/>
    <property type="match status" value="1"/>
</dbReference>
<keyword evidence="2" id="KW-1185">Reference proteome</keyword>
<dbReference type="InterPro" id="IPR025365">
    <property type="entry name" value="DUF4269"/>
</dbReference>
<accession>A0A0A2M2K1</accession>
<dbReference type="STRING" id="1406840.Q763_05580"/>
<dbReference type="GO" id="GO:0016787">
    <property type="term" value="F:hydrolase activity"/>
    <property type="evidence" value="ECO:0007669"/>
    <property type="project" value="UniProtKB-KW"/>
</dbReference>
<organism evidence="1 2">
    <name type="scientific">Flavobacterium beibuense F44-8</name>
    <dbReference type="NCBI Taxonomy" id="1406840"/>
    <lineage>
        <taxon>Bacteria</taxon>
        <taxon>Pseudomonadati</taxon>
        <taxon>Bacteroidota</taxon>
        <taxon>Flavobacteriia</taxon>
        <taxon>Flavobacteriales</taxon>
        <taxon>Flavobacteriaceae</taxon>
        <taxon>Flavobacterium</taxon>
    </lineage>
</organism>
<dbReference type="eggNOG" id="COG0537">
    <property type="taxonomic scope" value="Bacteria"/>
</dbReference>
<keyword evidence="1" id="KW-0378">Hydrolase</keyword>
<dbReference type="EMBL" id="JRLV01000005">
    <property type="protein sequence ID" value="KGO82565.1"/>
    <property type="molecule type" value="Genomic_DNA"/>
</dbReference>
<comment type="caution">
    <text evidence="1">The sequence shown here is derived from an EMBL/GenBank/DDBJ whole genome shotgun (WGS) entry which is preliminary data.</text>
</comment>
<name>A0A0A2M2K1_9FLAO</name>
<gene>
    <name evidence="1" type="ORF">Q763_05580</name>
</gene>
<sequence>MNQFDTITYLKTGNAIQQEVYAVLTKAKVMEKLSGFTPLLTGTYPIAINIENSDLDIICEYQDRESFILALTNNFQSEKDFSINKKLINGIHSVIVRFWIDGFEVEIFGQAIPVKQQNAYLHMIKEFEILEAKGEYFKQQIIDLKRKGIKTEPAFAMLLDLKGDPYTALLKYSV</sequence>
<protein>
    <submittedName>
        <fullName evidence="1">Diadenosine tetraphosphate hydrolase</fullName>
    </submittedName>
</protein>
<evidence type="ECO:0000313" key="1">
    <source>
        <dbReference type="EMBL" id="KGO82565.1"/>
    </source>
</evidence>
<proteinExistence type="predicted"/>
<dbReference type="RefSeq" id="WP_035131978.1">
    <property type="nucleotide sequence ID" value="NZ_JRLV01000005.1"/>
</dbReference>
<dbReference type="AlphaFoldDB" id="A0A0A2M2K1"/>
<dbReference type="Proteomes" id="UP000030129">
    <property type="component" value="Unassembled WGS sequence"/>
</dbReference>
<reference evidence="1 2" key="1">
    <citation type="submission" date="2013-09" db="EMBL/GenBank/DDBJ databases">
        <authorList>
            <person name="Zeng Z."/>
            <person name="Chen C."/>
        </authorList>
    </citation>
    <scope>NUCLEOTIDE SEQUENCE [LARGE SCALE GENOMIC DNA]</scope>
    <source>
        <strain evidence="1 2">F44-8</strain>
    </source>
</reference>